<dbReference type="EMBL" id="RJTU01000079">
    <property type="protein sequence ID" value="ROI12021.1"/>
    <property type="molecule type" value="Genomic_DNA"/>
</dbReference>
<dbReference type="Pfam" id="PF18962">
    <property type="entry name" value="Por_Secre_tail"/>
    <property type="match status" value="1"/>
</dbReference>
<sequence>MEYFARSHDDSPYDDGFKLKISTTTKDKSAFSNIQTVDHAVNSSIVSLEPYTVDLSSYVGKTVYLAWVNDYTNGNLLSIDDIIISATSLGVSDVKKKNLSLYPNPTKDYFQLSDNRGKINVVKIYDISGILVKEMKVQNSGKYNVSDLKTGVYNVSVEDTKSTQNIKLIKK</sequence>
<evidence type="ECO:0000313" key="4">
    <source>
        <dbReference type="Proteomes" id="UP000267623"/>
    </source>
</evidence>
<reference evidence="4" key="2">
    <citation type="submission" date="2018-11" db="EMBL/GenBank/DDBJ databases">
        <title>Proposal to divide the Flavobacteriaceae and reorganize its genera based on Amino Acid Identity values calculated from whole genome sequences.</title>
        <authorList>
            <person name="Nicholson A.C."/>
            <person name="Gulvik C.A."/>
            <person name="Whitney A.M."/>
            <person name="Humrighouse B.W."/>
            <person name="Bell M."/>
            <person name="Holmes B."/>
            <person name="Steigerwalt A."/>
            <person name="Villarma A."/>
            <person name="Sheth M."/>
            <person name="Batra D."/>
            <person name="Pryor J."/>
            <person name="Bernardet J.-F."/>
            <person name="Hugo C."/>
            <person name="Kampfer P."/>
            <person name="Newman J."/>
            <person name="Mcquiston J."/>
        </authorList>
    </citation>
    <scope>NUCLEOTIDE SEQUENCE [LARGE SCALE GENOMIC DNA]</scope>
    <source>
        <strain evidence="4">DSM 22165</strain>
    </source>
</reference>
<proteinExistence type="predicted"/>
<dbReference type="NCBIfam" id="TIGR04183">
    <property type="entry name" value="Por_Secre_tail"/>
    <property type="match status" value="1"/>
</dbReference>
<protein>
    <submittedName>
        <fullName evidence="3">T9SS C-terminal target domain-containing protein</fullName>
    </submittedName>
</protein>
<comment type="caution">
    <text evidence="3">The sequence shown here is derived from an EMBL/GenBank/DDBJ whole genome shotgun (WGS) entry which is preliminary data.</text>
</comment>
<dbReference type="Proteomes" id="UP000267623">
    <property type="component" value="Unassembled WGS sequence"/>
</dbReference>
<dbReference type="AlphaFoldDB" id="A0A3N0X596"/>
<reference evidence="4" key="1">
    <citation type="submission" date="2018-11" db="EMBL/GenBank/DDBJ databases">
        <title>Proposal to divide the Flavobacteriaceae and reorganize its genera based on Amino Acid Identity values calculated from whole genome sequences.</title>
        <authorList>
            <person name="Nicholson A.C."/>
            <person name="Gulvik C.A."/>
            <person name="Whitney A.M."/>
            <person name="Humrighouse B.W."/>
            <person name="Bell M."/>
            <person name="Holmes B."/>
            <person name="Steigerwalt A."/>
            <person name="Villarma A."/>
            <person name="Sheth M."/>
            <person name="Batra D."/>
            <person name="Pryor J."/>
            <person name="Bernardet J.-F."/>
            <person name="Hugo C."/>
            <person name="Kampfer P."/>
            <person name="Newman J."/>
            <person name="Mcquiston J.R."/>
        </authorList>
    </citation>
    <scope>NUCLEOTIDE SEQUENCE [LARGE SCALE GENOMIC DNA]</scope>
    <source>
        <strain evidence="4">DSM 22165</strain>
    </source>
</reference>
<keyword evidence="1" id="KW-0732">Signal</keyword>
<gene>
    <name evidence="3" type="ORF">EGH73_12760</name>
</gene>
<evidence type="ECO:0000256" key="1">
    <source>
        <dbReference type="ARBA" id="ARBA00022729"/>
    </source>
</evidence>
<evidence type="ECO:0000313" key="3">
    <source>
        <dbReference type="EMBL" id="ROI12021.1"/>
    </source>
</evidence>
<dbReference type="NCBIfam" id="NF038128">
    <property type="entry name" value="choice_anch_J"/>
    <property type="match status" value="1"/>
</dbReference>
<name>A0A3N0X596_9FLAO</name>
<accession>A0A3N0X596</accession>
<dbReference type="Gene3D" id="2.60.120.200">
    <property type="match status" value="1"/>
</dbReference>
<evidence type="ECO:0000259" key="2">
    <source>
        <dbReference type="Pfam" id="PF18962"/>
    </source>
</evidence>
<feature type="domain" description="Secretion system C-terminal sorting" evidence="2">
    <location>
        <begin position="101"/>
        <end position="168"/>
    </location>
</feature>
<dbReference type="InterPro" id="IPR026444">
    <property type="entry name" value="Secre_tail"/>
</dbReference>
<organism evidence="3 4">
    <name type="scientific">Epilithonimonas hominis</name>
    <dbReference type="NCBI Taxonomy" id="420404"/>
    <lineage>
        <taxon>Bacteria</taxon>
        <taxon>Pseudomonadati</taxon>
        <taxon>Bacteroidota</taxon>
        <taxon>Flavobacteriia</taxon>
        <taxon>Flavobacteriales</taxon>
        <taxon>Weeksellaceae</taxon>
        <taxon>Chryseobacterium group</taxon>
        <taxon>Epilithonimonas</taxon>
    </lineage>
</organism>